<name>A0A645JJ19_9ZZZZ</name>
<sequence>MFLKYMNTIGTKIDKATSDKISFISFIVPEFAEAYKMNIQDAYFYLKKYGGWDFLNKHWWALHTDNVYYALDTIYQICYKNGGQR</sequence>
<organism evidence="1">
    <name type="scientific">bioreactor metagenome</name>
    <dbReference type="NCBI Taxonomy" id="1076179"/>
    <lineage>
        <taxon>unclassified sequences</taxon>
        <taxon>metagenomes</taxon>
        <taxon>ecological metagenomes</taxon>
    </lineage>
</organism>
<protein>
    <submittedName>
        <fullName evidence="1">Uncharacterized protein</fullName>
    </submittedName>
</protein>
<dbReference type="Pfam" id="PF12668">
    <property type="entry name" value="DUF3791"/>
    <property type="match status" value="1"/>
</dbReference>
<dbReference type="EMBL" id="VSSQ01141047">
    <property type="protein sequence ID" value="MPN62679.1"/>
    <property type="molecule type" value="Genomic_DNA"/>
</dbReference>
<evidence type="ECO:0000313" key="1">
    <source>
        <dbReference type="EMBL" id="MPN62679.1"/>
    </source>
</evidence>
<reference evidence="1" key="1">
    <citation type="submission" date="2019-08" db="EMBL/GenBank/DDBJ databases">
        <authorList>
            <person name="Kucharzyk K."/>
            <person name="Murdoch R.W."/>
            <person name="Higgins S."/>
            <person name="Loffler F."/>
        </authorList>
    </citation>
    <scope>NUCLEOTIDE SEQUENCE</scope>
</reference>
<dbReference type="AlphaFoldDB" id="A0A645JJ19"/>
<proteinExistence type="predicted"/>
<accession>A0A645JJ19</accession>
<gene>
    <name evidence="1" type="ORF">SDC9_210432</name>
</gene>
<dbReference type="InterPro" id="IPR024269">
    <property type="entry name" value="DUF3791"/>
</dbReference>
<comment type="caution">
    <text evidence="1">The sequence shown here is derived from an EMBL/GenBank/DDBJ whole genome shotgun (WGS) entry which is preliminary data.</text>
</comment>